<sequence length="424" mass="45860">MDVLVISKTDNNNHATFQVPAPASPVAPSSIRVRPSLLSLTSNNLTYALLGDRLNWWDAYPVPSNAPAPYNDRSAWGIVPAWGFATVLESAISDINSGTKIWGYWPASGHIIDLALTPGEPTNHWIEVSPHRQSLMVLYNRYIVSTSADENRHAWEASVRPIWQCGYVLSEYVLTPDPAKTPAIHPFPGVPSVKTKWTNEDADISKAVVVSLAASSKTGRSVAYNFAARPPGAGPLGLLQVTSSSGAIQDAADALKPVFATKAVDYSGLGKEEVAEWIAGLEPEKILVIDMGSRNGGFEAVHALVKSNKTLDKAQFVTLNVGYQQKVYTPADVGAALASATEHSKIQLNTSPILEVALQLQGTIKFFAGLEERWDHWVKNREVAVPDLKLVWGEGVPGEKGLAGGWRRLTKGDVAPEEALVFRI</sequence>
<keyword evidence="2" id="KW-1185">Reference proteome</keyword>
<gene>
    <name evidence="1" type="ORF">BJX63DRAFT_443652</name>
</gene>
<proteinExistence type="predicted"/>
<dbReference type="Proteomes" id="UP001610334">
    <property type="component" value="Unassembled WGS sequence"/>
</dbReference>
<organism evidence="1 2">
    <name type="scientific">Aspergillus granulosus</name>
    <dbReference type="NCBI Taxonomy" id="176169"/>
    <lineage>
        <taxon>Eukaryota</taxon>
        <taxon>Fungi</taxon>
        <taxon>Dikarya</taxon>
        <taxon>Ascomycota</taxon>
        <taxon>Pezizomycotina</taxon>
        <taxon>Eurotiomycetes</taxon>
        <taxon>Eurotiomycetidae</taxon>
        <taxon>Eurotiales</taxon>
        <taxon>Aspergillaceae</taxon>
        <taxon>Aspergillus</taxon>
        <taxon>Aspergillus subgen. Nidulantes</taxon>
    </lineage>
</organism>
<protein>
    <submittedName>
        <fullName evidence="1">Uncharacterized protein</fullName>
    </submittedName>
</protein>
<evidence type="ECO:0000313" key="2">
    <source>
        <dbReference type="Proteomes" id="UP001610334"/>
    </source>
</evidence>
<name>A0ABR4I1M7_9EURO</name>
<dbReference type="Pfam" id="PF11017">
    <property type="entry name" value="DUF2855"/>
    <property type="match status" value="1"/>
</dbReference>
<reference evidence="1 2" key="1">
    <citation type="submission" date="2024-07" db="EMBL/GenBank/DDBJ databases">
        <title>Section-level genome sequencing and comparative genomics of Aspergillus sections Usti and Cavernicolus.</title>
        <authorList>
            <consortium name="Lawrence Berkeley National Laboratory"/>
            <person name="Nybo J.L."/>
            <person name="Vesth T.C."/>
            <person name="Theobald S."/>
            <person name="Frisvad J.C."/>
            <person name="Larsen T.O."/>
            <person name="Kjaerboelling I."/>
            <person name="Rothschild-Mancinelli K."/>
            <person name="Lyhne E.K."/>
            <person name="Kogle M.E."/>
            <person name="Barry K."/>
            <person name="Clum A."/>
            <person name="Na H."/>
            <person name="Ledsgaard L."/>
            <person name="Lin J."/>
            <person name="Lipzen A."/>
            <person name="Kuo A."/>
            <person name="Riley R."/>
            <person name="Mondo S."/>
            <person name="Labutti K."/>
            <person name="Haridas S."/>
            <person name="Pangalinan J."/>
            <person name="Salamov A.A."/>
            <person name="Simmons B.A."/>
            <person name="Magnuson J.K."/>
            <person name="Chen J."/>
            <person name="Drula E."/>
            <person name="Henrissat B."/>
            <person name="Wiebenga A."/>
            <person name="Lubbers R.J."/>
            <person name="Gomes A.C."/>
            <person name="Makela M.R."/>
            <person name="Stajich J."/>
            <person name="Grigoriev I.V."/>
            <person name="Mortensen U.H."/>
            <person name="De Vries R.P."/>
            <person name="Baker S.E."/>
            <person name="Andersen M.R."/>
        </authorList>
    </citation>
    <scope>NUCLEOTIDE SEQUENCE [LARGE SCALE GENOMIC DNA]</scope>
    <source>
        <strain evidence="1 2">CBS 588.65</strain>
    </source>
</reference>
<evidence type="ECO:0000313" key="1">
    <source>
        <dbReference type="EMBL" id="KAL2821219.1"/>
    </source>
</evidence>
<comment type="caution">
    <text evidence="1">The sequence shown here is derived from an EMBL/GenBank/DDBJ whole genome shotgun (WGS) entry which is preliminary data.</text>
</comment>
<dbReference type="InterPro" id="IPR021276">
    <property type="entry name" value="DUF2855"/>
</dbReference>
<dbReference type="EMBL" id="JBFXLT010000005">
    <property type="protein sequence ID" value="KAL2821219.1"/>
    <property type="molecule type" value="Genomic_DNA"/>
</dbReference>
<accession>A0ABR4I1M7</accession>